<proteinExistence type="predicted"/>
<sequence length="58" mass="7250">MCAELSLTYCNLRSQATAVAYRFKKTFKAYYYYFFKSYLQQDFSHLKRFLFTRWFLPF</sequence>
<accession>A0A0E9XB88</accession>
<dbReference type="AlphaFoldDB" id="A0A0E9XB88"/>
<dbReference type="EMBL" id="GBXM01009634">
    <property type="protein sequence ID" value="JAH98943.1"/>
    <property type="molecule type" value="Transcribed_RNA"/>
</dbReference>
<reference evidence="1" key="1">
    <citation type="submission" date="2014-11" db="EMBL/GenBank/DDBJ databases">
        <authorList>
            <person name="Amaro Gonzalez C."/>
        </authorList>
    </citation>
    <scope>NUCLEOTIDE SEQUENCE</scope>
</reference>
<evidence type="ECO:0000313" key="1">
    <source>
        <dbReference type="EMBL" id="JAH98943.1"/>
    </source>
</evidence>
<protein>
    <submittedName>
        <fullName evidence="1">Uncharacterized protein</fullName>
    </submittedName>
</protein>
<reference evidence="1" key="2">
    <citation type="journal article" date="2015" name="Fish Shellfish Immunol.">
        <title>Early steps in the European eel (Anguilla anguilla)-Vibrio vulnificus interaction in the gills: Role of the RtxA13 toxin.</title>
        <authorList>
            <person name="Callol A."/>
            <person name="Pajuelo D."/>
            <person name="Ebbesson L."/>
            <person name="Teles M."/>
            <person name="MacKenzie S."/>
            <person name="Amaro C."/>
        </authorList>
    </citation>
    <scope>NUCLEOTIDE SEQUENCE</scope>
</reference>
<name>A0A0E9XB88_ANGAN</name>
<organism evidence="1">
    <name type="scientific">Anguilla anguilla</name>
    <name type="common">European freshwater eel</name>
    <name type="synonym">Muraena anguilla</name>
    <dbReference type="NCBI Taxonomy" id="7936"/>
    <lineage>
        <taxon>Eukaryota</taxon>
        <taxon>Metazoa</taxon>
        <taxon>Chordata</taxon>
        <taxon>Craniata</taxon>
        <taxon>Vertebrata</taxon>
        <taxon>Euteleostomi</taxon>
        <taxon>Actinopterygii</taxon>
        <taxon>Neopterygii</taxon>
        <taxon>Teleostei</taxon>
        <taxon>Anguilliformes</taxon>
        <taxon>Anguillidae</taxon>
        <taxon>Anguilla</taxon>
    </lineage>
</organism>